<dbReference type="Pfam" id="PF16901">
    <property type="entry name" value="DAO_C"/>
    <property type="match status" value="1"/>
</dbReference>
<dbReference type="PANTHER" id="PTHR11985:SF35">
    <property type="entry name" value="ANAEROBIC GLYCEROL-3-PHOSPHATE DEHYDROGENASE SUBUNIT A"/>
    <property type="match status" value="1"/>
</dbReference>
<dbReference type="InterPro" id="IPR038299">
    <property type="entry name" value="DAO_C_sf"/>
</dbReference>
<evidence type="ECO:0000256" key="6">
    <source>
        <dbReference type="ARBA" id="ARBA00023002"/>
    </source>
</evidence>
<sequence>MTMMDLDNSWDVIIIGGGITGAGVFRKAVHMGLKTLLLEQQDFAWGTSSRSSKLIHGGLRYLKEGRIFLTRDAVRERERLLNDARGLVLPMGFLVPVYKDRGPGRWTLEAGLSIYDLIAKRRRHAYIDTDAFIKLAPHIDRKGLIGGFRFFDAQVDDARLVLRLIFEGMADGGTALNYTRVAAVGRDEGGRVNGVTLEDVHSHQTQTLSTTAVINATGCWAERLHPCPQKNRRLRPLRGSHLIFPSHVLPVNQAISTIHPTDGRAVFIVPWEGAVLAGTTDLDHGESLSFEPRITEEEVSYLLDGLHALFPALDVSARDCLATMAGVRPVLSEGACGPSEESRKHVMWVDRGLVTITGGKLTTFRKLALDALKAARPFLPIAVAVEDTSPVFRPFENQPALPAPVSGPTWETLFGRYGNAAATLARTASPSDLAVIPGTRNRWSELVHGAAREKIRHLPDLLLRRVRIGLVTQEGGRAHLERIRHLCEPVLDWDAARWKKEIRDYRDQWRFAHGLPGRHAASRGRVKSFFYRLGRRIHRHVA</sequence>
<dbReference type="RefSeq" id="WP_155318455.1">
    <property type="nucleotide sequence ID" value="NZ_AP021874.1"/>
</dbReference>
<keyword evidence="4" id="KW-0319">Glycerol metabolism</keyword>
<evidence type="ECO:0000313" key="9">
    <source>
        <dbReference type="EMBL" id="BBO70512.1"/>
    </source>
</evidence>
<name>A0A5K7YLA6_9BACT</name>
<dbReference type="OrthoDB" id="9766796at2"/>
<dbReference type="InterPro" id="IPR000447">
    <property type="entry name" value="G3P_DH_FAD-dep"/>
</dbReference>
<dbReference type="InterPro" id="IPR031656">
    <property type="entry name" value="DAO_C"/>
</dbReference>
<protein>
    <submittedName>
        <fullName evidence="9">FAD-dependent glycerol-3-phosphate dehydrogenase</fullName>
    </submittedName>
</protein>
<evidence type="ECO:0000256" key="3">
    <source>
        <dbReference type="ARBA" id="ARBA00022630"/>
    </source>
</evidence>
<organism evidence="9 10">
    <name type="scientific">Desulfosarcina alkanivorans</name>
    <dbReference type="NCBI Taxonomy" id="571177"/>
    <lineage>
        <taxon>Bacteria</taxon>
        <taxon>Pseudomonadati</taxon>
        <taxon>Thermodesulfobacteriota</taxon>
        <taxon>Desulfobacteria</taxon>
        <taxon>Desulfobacterales</taxon>
        <taxon>Desulfosarcinaceae</taxon>
        <taxon>Desulfosarcina</taxon>
    </lineage>
</organism>
<dbReference type="AlphaFoldDB" id="A0A5K7YLA6"/>
<keyword evidence="3" id="KW-0285">Flavoprotein</keyword>
<evidence type="ECO:0000256" key="4">
    <source>
        <dbReference type="ARBA" id="ARBA00022798"/>
    </source>
</evidence>
<gene>
    <name evidence="9" type="ORF">DSCA_44420</name>
</gene>
<dbReference type="PANTHER" id="PTHR11985">
    <property type="entry name" value="GLYCEROL-3-PHOSPHATE DEHYDROGENASE"/>
    <property type="match status" value="1"/>
</dbReference>
<dbReference type="PRINTS" id="PR01001">
    <property type="entry name" value="FADG3PDH"/>
</dbReference>
<evidence type="ECO:0000259" key="8">
    <source>
        <dbReference type="Pfam" id="PF16901"/>
    </source>
</evidence>
<dbReference type="Proteomes" id="UP000427906">
    <property type="component" value="Chromosome"/>
</dbReference>
<feature type="domain" description="FAD dependent oxidoreductase" evidence="7">
    <location>
        <begin position="11"/>
        <end position="363"/>
    </location>
</feature>
<dbReference type="SUPFAM" id="SSF51905">
    <property type="entry name" value="FAD/NAD(P)-binding domain"/>
    <property type="match status" value="1"/>
</dbReference>
<dbReference type="InterPro" id="IPR036188">
    <property type="entry name" value="FAD/NAD-bd_sf"/>
</dbReference>
<evidence type="ECO:0000313" key="10">
    <source>
        <dbReference type="Proteomes" id="UP000427906"/>
    </source>
</evidence>
<dbReference type="EMBL" id="AP021874">
    <property type="protein sequence ID" value="BBO70512.1"/>
    <property type="molecule type" value="Genomic_DNA"/>
</dbReference>
<evidence type="ECO:0000256" key="2">
    <source>
        <dbReference type="ARBA" id="ARBA00007330"/>
    </source>
</evidence>
<comment type="cofactor">
    <cofactor evidence="1">
        <name>FAD</name>
        <dbReference type="ChEBI" id="CHEBI:57692"/>
    </cofactor>
</comment>
<proteinExistence type="inferred from homology"/>
<keyword evidence="6" id="KW-0560">Oxidoreductase</keyword>
<evidence type="ECO:0000259" key="7">
    <source>
        <dbReference type="Pfam" id="PF01266"/>
    </source>
</evidence>
<dbReference type="GO" id="GO:0046168">
    <property type="term" value="P:glycerol-3-phosphate catabolic process"/>
    <property type="evidence" value="ECO:0007669"/>
    <property type="project" value="TreeGrafter"/>
</dbReference>
<dbReference type="InterPro" id="IPR006076">
    <property type="entry name" value="FAD-dep_OxRdtase"/>
</dbReference>
<dbReference type="SUPFAM" id="SSF54373">
    <property type="entry name" value="FAD-linked reductases, C-terminal domain"/>
    <property type="match status" value="1"/>
</dbReference>
<keyword evidence="10" id="KW-1185">Reference proteome</keyword>
<feature type="domain" description="Alpha-glycerophosphate oxidase C-terminal" evidence="8">
    <location>
        <begin position="408"/>
        <end position="497"/>
    </location>
</feature>
<dbReference type="Gene3D" id="1.10.8.870">
    <property type="entry name" value="Alpha-glycerophosphate oxidase, cap domain"/>
    <property type="match status" value="1"/>
</dbReference>
<reference evidence="9 10" key="1">
    <citation type="submission" date="2019-11" db="EMBL/GenBank/DDBJ databases">
        <title>Comparative genomics of hydrocarbon-degrading Desulfosarcina strains.</title>
        <authorList>
            <person name="Watanabe M."/>
            <person name="Kojima H."/>
            <person name="Fukui M."/>
        </authorList>
    </citation>
    <scope>NUCLEOTIDE SEQUENCE [LARGE SCALE GENOMIC DNA]</scope>
    <source>
        <strain evidence="9 10">PL12</strain>
    </source>
</reference>
<dbReference type="Pfam" id="PF01266">
    <property type="entry name" value="DAO"/>
    <property type="match status" value="1"/>
</dbReference>
<dbReference type="Gene3D" id="3.30.9.10">
    <property type="entry name" value="D-Amino Acid Oxidase, subunit A, domain 2"/>
    <property type="match status" value="1"/>
</dbReference>
<keyword evidence="5" id="KW-0274">FAD</keyword>
<dbReference type="KEGG" id="dalk:DSCA_44420"/>
<dbReference type="Gene3D" id="3.50.50.60">
    <property type="entry name" value="FAD/NAD(P)-binding domain"/>
    <property type="match status" value="1"/>
</dbReference>
<evidence type="ECO:0000256" key="5">
    <source>
        <dbReference type="ARBA" id="ARBA00022827"/>
    </source>
</evidence>
<comment type="similarity">
    <text evidence="2">Belongs to the FAD-dependent glycerol-3-phosphate dehydrogenase family.</text>
</comment>
<dbReference type="GO" id="GO:0006071">
    <property type="term" value="P:glycerol metabolic process"/>
    <property type="evidence" value="ECO:0007669"/>
    <property type="project" value="UniProtKB-KW"/>
</dbReference>
<evidence type="ECO:0000256" key="1">
    <source>
        <dbReference type="ARBA" id="ARBA00001974"/>
    </source>
</evidence>
<dbReference type="GO" id="GO:0004368">
    <property type="term" value="F:glycerol-3-phosphate dehydrogenase (quinone) activity"/>
    <property type="evidence" value="ECO:0007669"/>
    <property type="project" value="InterPro"/>
</dbReference>
<accession>A0A5K7YLA6</accession>